<dbReference type="SUPFAM" id="SSF52129">
    <property type="entry name" value="Caspase-like"/>
    <property type="match status" value="1"/>
</dbReference>
<dbReference type="InterPro" id="IPR011600">
    <property type="entry name" value="Pept_C14_caspase"/>
</dbReference>
<dbReference type="Gene3D" id="3.40.50.1460">
    <property type="match status" value="1"/>
</dbReference>
<dbReference type="Pfam" id="PF00656">
    <property type="entry name" value="Peptidase_C14"/>
    <property type="match status" value="1"/>
</dbReference>
<dbReference type="InterPro" id="IPR029030">
    <property type="entry name" value="Caspase-like_dom_sf"/>
</dbReference>
<name>A0ABT3ZYU1_9BACT</name>
<dbReference type="EMBL" id="JAPNKA010000001">
    <property type="protein sequence ID" value="MCY1074579.1"/>
    <property type="molecule type" value="Genomic_DNA"/>
</dbReference>
<keyword evidence="4" id="KW-1185">Reference proteome</keyword>
<gene>
    <name evidence="3" type="ORF">OV287_08775</name>
</gene>
<dbReference type="RefSeq" id="WP_267533541.1">
    <property type="nucleotide sequence ID" value="NZ_JAPNKA010000001.1"/>
</dbReference>
<proteinExistence type="predicted"/>
<evidence type="ECO:0000259" key="2">
    <source>
        <dbReference type="Pfam" id="PF00656"/>
    </source>
</evidence>
<feature type="domain" description="Peptidase C14 caspase" evidence="2">
    <location>
        <begin position="25"/>
        <end position="224"/>
    </location>
</feature>
<feature type="chain" id="PRO_5046821877" evidence="1">
    <location>
        <begin position="18"/>
        <end position="526"/>
    </location>
</feature>
<keyword evidence="1" id="KW-0732">Signal</keyword>
<dbReference type="Proteomes" id="UP001207654">
    <property type="component" value="Unassembled WGS sequence"/>
</dbReference>
<feature type="signal peptide" evidence="1">
    <location>
        <begin position="1"/>
        <end position="17"/>
    </location>
</feature>
<accession>A0ABT3ZYU1</accession>
<evidence type="ECO:0000313" key="4">
    <source>
        <dbReference type="Proteomes" id="UP001207654"/>
    </source>
</evidence>
<sequence>MRWGVLAALLLCSGAWAAGVAEELRVAVVVGSNTGVSGDAPLEYAEADARRFHQLLLGVGGVSPEHAFLVTAGDASAVRRALAEAQRLLARSRPHGRGTLVLYVSAHADAEALHLEGTRLPLAELRQLLTAAPATLRLAILDACRTPVVSRAKGGVPVSDEAPVRLEVPSQVEGMVLLMSAAEGESAQEWPSLRGSLFTHHVLAALHGLADGNGDGAITLSELYAYAWRHTLAASTRSGAGTQHPGFDIRLSGWGEWVMARPARLGASLVLGEDVEGSLWVADHRQELVAEIRKYPGESTRLAVRPGLYRVVRPEGQFAEATDVRVGWNAERVLTRADFVRVPLQRARLRGSGPLVLRPWDVSAGYALSTGSVRGMGAEHFGEVGLRHRWSRAAAHARLGFTRAYMERELFSLSQTEFRLSLGGGFLLHAGPVEFTLGAEGQGTWVRQTIRRVDAEQAGRIFGIKEPPRWGLIWGLGPFASVTYPLAERLLVGVEGAAGLTQAPRHDGSTDLRPSAQLHVSVHWAL</sequence>
<evidence type="ECO:0000256" key="1">
    <source>
        <dbReference type="SAM" id="SignalP"/>
    </source>
</evidence>
<organism evidence="3 4">
    <name type="scientific">Archangium lansingense</name>
    <dbReference type="NCBI Taxonomy" id="2995310"/>
    <lineage>
        <taxon>Bacteria</taxon>
        <taxon>Pseudomonadati</taxon>
        <taxon>Myxococcota</taxon>
        <taxon>Myxococcia</taxon>
        <taxon>Myxococcales</taxon>
        <taxon>Cystobacterineae</taxon>
        <taxon>Archangiaceae</taxon>
        <taxon>Archangium</taxon>
    </lineage>
</organism>
<protein>
    <submittedName>
        <fullName evidence="3">Caspase family protein</fullName>
    </submittedName>
</protein>
<evidence type="ECO:0000313" key="3">
    <source>
        <dbReference type="EMBL" id="MCY1074579.1"/>
    </source>
</evidence>
<comment type="caution">
    <text evidence="3">The sequence shown here is derived from an EMBL/GenBank/DDBJ whole genome shotgun (WGS) entry which is preliminary data.</text>
</comment>
<reference evidence="3 4" key="1">
    <citation type="submission" date="2022-11" db="EMBL/GenBank/DDBJ databases">
        <title>Minimal conservation of predation-associated metabolite biosynthetic gene clusters underscores biosynthetic potential of Myxococcota including descriptions for ten novel species: Archangium lansinium sp. nov., Myxococcus landrumus sp. nov., Nannocystis bai.</title>
        <authorList>
            <person name="Ahearne A."/>
            <person name="Stevens C."/>
            <person name="Phillips K."/>
        </authorList>
    </citation>
    <scope>NUCLEOTIDE SEQUENCE [LARGE SCALE GENOMIC DNA]</scope>
    <source>
        <strain evidence="3 4">MIWBW</strain>
    </source>
</reference>